<name>J3NM77_GAET3</name>
<sequence length="179" mass="18905">MSYSDGESLAGTAHDSVPVLATCFSSAFPPVTPPTADVSSHNRRRSSPPTHLVFVMVNAADMAVPDGTRQTGHPPETEEEAHAGSWKPLPGRQDTLACRDHRTPHSATVAEEHGDDAGVVSPTLAASHTVLGAISAVLIFPIFDPVAGRVSLVSRLIRAATLGSMRAPKREMGEARLDR</sequence>
<feature type="region of interest" description="Disordered" evidence="1">
    <location>
        <begin position="28"/>
        <end position="47"/>
    </location>
</feature>
<reference evidence="2" key="2">
    <citation type="submission" date="2010-07" db="EMBL/GenBank/DDBJ databases">
        <authorList>
            <consortium name="The Broad Institute Genome Sequencing Platform"/>
            <consortium name="Broad Institute Genome Sequencing Center for Infectious Disease"/>
            <person name="Ma L.-J."/>
            <person name="Dead R."/>
            <person name="Young S."/>
            <person name="Zeng Q."/>
            <person name="Koehrsen M."/>
            <person name="Alvarado L."/>
            <person name="Berlin A."/>
            <person name="Chapman S.B."/>
            <person name="Chen Z."/>
            <person name="Freedman E."/>
            <person name="Gellesch M."/>
            <person name="Goldberg J."/>
            <person name="Griggs A."/>
            <person name="Gujja S."/>
            <person name="Heilman E.R."/>
            <person name="Heiman D."/>
            <person name="Hepburn T."/>
            <person name="Howarth C."/>
            <person name="Jen D."/>
            <person name="Larson L."/>
            <person name="Mehta T."/>
            <person name="Neiman D."/>
            <person name="Pearson M."/>
            <person name="Roberts A."/>
            <person name="Saif S."/>
            <person name="Shea T."/>
            <person name="Shenoy N."/>
            <person name="Sisk P."/>
            <person name="Stolte C."/>
            <person name="Sykes S."/>
            <person name="Walk T."/>
            <person name="White J."/>
            <person name="Yandava C."/>
            <person name="Haas B."/>
            <person name="Nusbaum C."/>
            <person name="Birren B."/>
        </authorList>
    </citation>
    <scope>NUCLEOTIDE SEQUENCE</scope>
    <source>
        <strain evidence="2">R3-111a-1</strain>
    </source>
</reference>
<reference evidence="2" key="3">
    <citation type="submission" date="2010-09" db="EMBL/GenBank/DDBJ databases">
        <title>Annotation of Gaeumannomyces graminis var. tritici R3-111a-1.</title>
        <authorList>
            <consortium name="The Broad Institute Genome Sequencing Platform"/>
            <person name="Ma L.-J."/>
            <person name="Dead R."/>
            <person name="Young S.K."/>
            <person name="Zeng Q."/>
            <person name="Gargeya S."/>
            <person name="Fitzgerald M."/>
            <person name="Haas B."/>
            <person name="Abouelleil A."/>
            <person name="Alvarado L."/>
            <person name="Arachchi H.M."/>
            <person name="Berlin A."/>
            <person name="Brown A."/>
            <person name="Chapman S.B."/>
            <person name="Chen Z."/>
            <person name="Dunbar C."/>
            <person name="Freedman E."/>
            <person name="Gearin G."/>
            <person name="Gellesch M."/>
            <person name="Goldberg J."/>
            <person name="Griggs A."/>
            <person name="Gujja S."/>
            <person name="Heiman D."/>
            <person name="Howarth C."/>
            <person name="Larson L."/>
            <person name="Lui A."/>
            <person name="MacDonald P.J.P."/>
            <person name="Mehta T."/>
            <person name="Montmayeur A."/>
            <person name="Murphy C."/>
            <person name="Neiman D."/>
            <person name="Pearson M."/>
            <person name="Priest M."/>
            <person name="Roberts A."/>
            <person name="Saif S."/>
            <person name="Shea T."/>
            <person name="Shenoy N."/>
            <person name="Sisk P."/>
            <person name="Stolte C."/>
            <person name="Sykes S."/>
            <person name="Yandava C."/>
            <person name="Wortman J."/>
            <person name="Nusbaum C."/>
            <person name="Birren B."/>
        </authorList>
    </citation>
    <scope>NUCLEOTIDE SEQUENCE</scope>
    <source>
        <strain evidence="2">R3-111a-1</strain>
    </source>
</reference>
<keyword evidence="4" id="KW-1185">Reference proteome</keyword>
<accession>J3NM77</accession>
<dbReference type="GeneID" id="20342839"/>
<dbReference type="Proteomes" id="UP000006039">
    <property type="component" value="Unassembled WGS sequence"/>
</dbReference>
<organism evidence="2">
    <name type="scientific">Gaeumannomyces tritici (strain R3-111a-1)</name>
    <name type="common">Wheat and barley take-all root rot fungus</name>
    <name type="synonym">Gaeumannomyces graminis var. tritici</name>
    <dbReference type="NCBI Taxonomy" id="644352"/>
    <lineage>
        <taxon>Eukaryota</taxon>
        <taxon>Fungi</taxon>
        <taxon>Dikarya</taxon>
        <taxon>Ascomycota</taxon>
        <taxon>Pezizomycotina</taxon>
        <taxon>Sordariomycetes</taxon>
        <taxon>Sordariomycetidae</taxon>
        <taxon>Magnaporthales</taxon>
        <taxon>Magnaporthaceae</taxon>
        <taxon>Gaeumannomyces</taxon>
    </lineage>
</organism>
<proteinExistence type="predicted"/>
<protein>
    <submittedName>
        <fullName evidence="2 3">Uncharacterized protein</fullName>
    </submittedName>
</protein>
<dbReference type="EnsemblFungi" id="EJT82408">
    <property type="protein sequence ID" value="EJT82408"/>
    <property type="gene ID" value="GGTG_02381"/>
</dbReference>
<evidence type="ECO:0000256" key="1">
    <source>
        <dbReference type="SAM" id="MobiDB-lite"/>
    </source>
</evidence>
<gene>
    <name evidence="3" type="primary">20342839</name>
    <name evidence="2" type="ORF">GGTG_02381</name>
</gene>
<dbReference type="EMBL" id="GL385395">
    <property type="protein sequence ID" value="EJT82408.1"/>
    <property type="molecule type" value="Genomic_DNA"/>
</dbReference>
<dbReference type="RefSeq" id="XP_009218417.1">
    <property type="nucleotide sequence ID" value="XM_009220153.1"/>
</dbReference>
<evidence type="ECO:0000313" key="4">
    <source>
        <dbReference type="Proteomes" id="UP000006039"/>
    </source>
</evidence>
<dbReference type="HOGENOM" id="CLU_1503527_0_0_1"/>
<reference evidence="3" key="5">
    <citation type="submission" date="2018-04" db="UniProtKB">
        <authorList>
            <consortium name="EnsemblFungi"/>
        </authorList>
    </citation>
    <scope>IDENTIFICATION</scope>
    <source>
        <strain evidence="3">R3-111a-1</strain>
    </source>
</reference>
<evidence type="ECO:0000313" key="2">
    <source>
        <dbReference type="EMBL" id="EJT82408.1"/>
    </source>
</evidence>
<dbReference type="AlphaFoldDB" id="J3NM77"/>
<evidence type="ECO:0000313" key="3">
    <source>
        <dbReference type="EnsemblFungi" id="EJT82408"/>
    </source>
</evidence>
<dbReference type="VEuPathDB" id="FungiDB:GGTG_02381"/>
<reference evidence="4" key="1">
    <citation type="submission" date="2010-07" db="EMBL/GenBank/DDBJ databases">
        <title>The genome sequence of Gaeumannomyces graminis var. tritici strain R3-111a-1.</title>
        <authorList>
            <consortium name="The Broad Institute Genome Sequencing Platform"/>
            <person name="Ma L.-J."/>
            <person name="Dead R."/>
            <person name="Young S."/>
            <person name="Zeng Q."/>
            <person name="Koehrsen M."/>
            <person name="Alvarado L."/>
            <person name="Berlin A."/>
            <person name="Chapman S.B."/>
            <person name="Chen Z."/>
            <person name="Freedman E."/>
            <person name="Gellesch M."/>
            <person name="Goldberg J."/>
            <person name="Griggs A."/>
            <person name="Gujja S."/>
            <person name="Heilman E.R."/>
            <person name="Heiman D."/>
            <person name="Hepburn T."/>
            <person name="Howarth C."/>
            <person name="Jen D."/>
            <person name="Larson L."/>
            <person name="Mehta T."/>
            <person name="Neiman D."/>
            <person name="Pearson M."/>
            <person name="Roberts A."/>
            <person name="Saif S."/>
            <person name="Shea T."/>
            <person name="Shenoy N."/>
            <person name="Sisk P."/>
            <person name="Stolte C."/>
            <person name="Sykes S."/>
            <person name="Walk T."/>
            <person name="White J."/>
            <person name="Yandava C."/>
            <person name="Haas B."/>
            <person name="Nusbaum C."/>
            <person name="Birren B."/>
        </authorList>
    </citation>
    <scope>NUCLEOTIDE SEQUENCE [LARGE SCALE GENOMIC DNA]</scope>
    <source>
        <strain evidence="4">R3-111a-1</strain>
    </source>
</reference>
<feature type="region of interest" description="Disordered" evidence="1">
    <location>
        <begin position="65"/>
        <end position="93"/>
    </location>
</feature>
<reference evidence="3" key="4">
    <citation type="journal article" date="2015" name="G3 (Bethesda)">
        <title>Genome sequences of three phytopathogenic species of the Magnaporthaceae family of fungi.</title>
        <authorList>
            <person name="Okagaki L.H."/>
            <person name="Nunes C.C."/>
            <person name="Sailsbery J."/>
            <person name="Clay B."/>
            <person name="Brown D."/>
            <person name="John T."/>
            <person name="Oh Y."/>
            <person name="Young N."/>
            <person name="Fitzgerald M."/>
            <person name="Haas B.J."/>
            <person name="Zeng Q."/>
            <person name="Young S."/>
            <person name="Adiconis X."/>
            <person name="Fan L."/>
            <person name="Levin J.Z."/>
            <person name="Mitchell T.K."/>
            <person name="Okubara P.A."/>
            <person name="Farman M.L."/>
            <person name="Kohn L.M."/>
            <person name="Birren B."/>
            <person name="Ma L.-J."/>
            <person name="Dean R.A."/>
        </authorList>
    </citation>
    <scope>NUCLEOTIDE SEQUENCE</scope>
    <source>
        <strain evidence="3">R3-111a-1</strain>
    </source>
</reference>